<feature type="transmembrane region" description="Helical" evidence="6">
    <location>
        <begin position="40"/>
        <end position="59"/>
    </location>
</feature>
<feature type="transmembrane region" description="Helical" evidence="6">
    <location>
        <begin position="9"/>
        <end position="28"/>
    </location>
</feature>
<dbReference type="PANTHER" id="PTHR42770:SF7">
    <property type="entry name" value="MEMBRANE PROTEIN"/>
    <property type="match status" value="1"/>
</dbReference>
<dbReference type="OrthoDB" id="178667at2"/>
<feature type="transmembrane region" description="Helical" evidence="6">
    <location>
        <begin position="185"/>
        <end position="202"/>
    </location>
</feature>
<dbReference type="GO" id="GO:0005886">
    <property type="term" value="C:plasma membrane"/>
    <property type="evidence" value="ECO:0007669"/>
    <property type="project" value="UniProtKB-SubCell"/>
</dbReference>
<comment type="subcellular location">
    <subcellularLocation>
        <location evidence="1">Cell membrane</location>
        <topology evidence="1">Multi-pass membrane protein</topology>
    </subcellularLocation>
</comment>
<keyword evidence="5 6" id="KW-0472">Membrane</keyword>
<feature type="transmembrane region" description="Helical" evidence="6">
    <location>
        <begin position="407"/>
        <end position="426"/>
    </location>
</feature>
<feature type="transmembrane region" description="Helical" evidence="6">
    <location>
        <begin position="150"/>
        <end position="173"/>
    </location>
</feature>
<keyword evidence="8" id="KW-1185">Reference proteome</keyword>
<evidence type="ECO:0000256" key="5">
    <source>
        <dbReference type="ARBA" id="ARBA00023136"/>
    </source>
</evidence>
<accession>A0A1G8X7I4</accession>
<dbReference type="AlphaFoldDB" id="A0A1G8X7I4"/>
<evidence type="ECO:0000313" key="8">
    <source>
        <dbReference type="Proteomes" id="UP000198718"/>
    </source>
</evidence>
<dbReference type="Proteomes" id="UP000198718">
    <property type="component" value="Unassembled WGS sequence"/>
</dbReference>
<sequence length="457" mass="51106">MGNKLKKELSLSQVIAMAAGGMIAAWMVEIKYWFELSGTGSFWALATTAILVLPLAFVYSEMSSMLPFAGGANIWVSNAFGWNLGWYFDWAQLLLYVLAMPTVSYGIVTMTNYFYPLTFFQTKIIALTVLILWFFMTNKEIKLLGKIQNILFWIMIATSIFVSINLITSAQWSMANLKPWFPKGFPGYSAAVGILIFKYIGFDLVPQLAEEANFPRKDQWKAYLGAIGITFLIYGLAIFSNGGIVSAEWIANIDIVDPRVADLVGKHWLAVIVVVVGILGTVTTLSGFWLSASRCLYGAAQQRQLSPIFTKINKDGQPYIGNIVVGILAIYFTVFAPEQWVEYIYTIYSFVAGIVYTAVVLSFLALRKKQPNWERPFKVKYGPLVGLAALSFTIWVIYASLSEISTTSLYLLAGYFLIGVLLHLYAKRMQKLHPDKWKPIILGPEDIVSTKEPSSLT</sequence>
<dbReference type="GO" id="GO:0022857">
    <property type="term" value="F:transmembrane transporter activity"/>
    <property type="evidence" value="ECO:0007669"/>
    <property type="project" value="InterPro"/>
</dbReference>
<dbReference type="STRING" id="393762.SAMN05660472_00136"/>
<dbReference type="InterPro" id="IPR002293">
    <property type="entry name" value="AA/rel_permease1"/>
</dbReference>
<evidence type="ECO:0000256" key="3">
    <source>
        <dbReference type="ARBA" id="ARBA00022692"/>
    </source>
</evidence>
<feature type="transmembrane region" description="Helical" evidence="6">
    <location>
        <begin position="223"/>
        <end position="247"/>
    </location>
</feature>
<evidence type="ECO:0000256" key="2">
    <source>
        <dbReference type="ARBA" id="ARBA00022475"/>
    </source>
</evidence>
<name>A0A1G8X7I4_9FIRM</name>
<evidence type="ECO:0000313" key="7">
    <source>
        <dbReference type="EMBL" id="SDJ86364.1"/>
    </source>
</evidence>
<dbReference type="PIRSF" id="PIRSF006060">
    <property type="entry name" value="AA_transporter"/>
    <property type="match status" value="1"/>
</dbReference>
<dbReference type="InterPro" id="IPR050367">
    <property type="entry name" value="APC_superfamily"/>
</dbReference>
<keyword evidence="2" id="KW-1003">Cell membrane</keyword>
<keyword evidence="4 6" id="KW-1133">Transmembrane helix</keyword>
<evidence type="ECO:0000256" key="1">
    <source>
        <dbReference type="ARBA" id="ARBA00004651"/>
    </source>
</evidence>
<proteinExistence type="predicted"/>
<protein>
    <submittedName>
        <fullName evidence="7">Basic amino acid/polyamine antiporter, APA family</fullName>
    </submittedName>
</protein>
<feature type="transmembrane region" description="Helical" evidence="6">
    <location>
        <begin position="267"/>
        <end position="290"/>
    </location>
</feature>
<feature type="transmembrane region" description="Helical" evidence="6">
    <location>
        <begin position="379"/>
        <end position="401"/>
    </location>
</feature>
<feature type="transmembrane region" description="Helical" evidence="6">
    <location>
        <begin position="319"/>
        <end position="337"/>
    </location>
</feature>
<organism evidence="7 8">
    <name type="scientific">Natronincola ferrireducens</name>
    <dbReference type="NCBI Taxonomy" id="393762"/>
    <lineage>
        <taxon>Bacteria</taxon>
        <taxon>Bacillati</taxon>
        <taxon>Bacillota</taxon>
        <taxon>Clostridia</taxon>
        <taxon>Peptostreptococcales</taxon>
        <taxon>Natronincolaceae</taxon>
        <taxon>Natronincola</taxon>
    </lineage>
</organism>
<gene>
    <name evidence="7" type="ORF">SAMN05660472_00136</name>
</gene>
<dbReference type="Gene3D" id="1.20.1740.10">
    <property type="entry name" value="Amino acid/polyamine transporter I"/>
    <property type="match status" value="1"/>
</dbReference>
<reference evidence="7 8" key="1">
    <citation type="submission" date="2016-10" db="EMBL/GenBank/DDBJ databases">
        <authorList>
            <person name="de Groot N.N."/>
        </authorList>
    </citation>
    <scope>NUCLEOTIDE SEQUENCE [LARGE SCALE GENOMIC DNA]</scope>
    <source>
        <strain evidence="7 8">DSM 18346</strain>
    </source>
</reference>
<keyword evidence="3 6" id="KW-0812">Transmembrane</keyword>
<feature type="transmembrane region" description="Helical" evidence="6">
    <location>
        <begin position="343"/>
        <end position="367"/>
    </location>
</feature>
<dbReference type="RefSeq" id="WP_090548852.1">
    <property type="nucleotide sequence ID" value="NZ_FNFP01000001.1"/>
</dbReference>
<dbReference type="PANTHER" id="PTHR42770">
    <property type="entry name" value="AMINO ACID TRANSPORTER-RELATED"/>
    <property type="match status" value="1"/>
</dbReference>
<dbReference type="Pfam" id="PF13520">
    <property type="entry name" value="AA_permease_2"/>
    <property type="match status" value="1"/>
</dbReference>
<evidence type="ECO:0000256" key="4">
    <source>
        <dbReference type="ARBA" id="ARBA00022989"/>
    </source>
</evidence>
<feature type="transmembrane region" description="Helical" evidence="6">
    <location>
        <begin position="120"/>
        <end position="138"/>
    </location>
</feature>
<dbReference type="EMBL" id="FNFP01000001">
    <property type="protein sequence ID" value="SDJ86364.1"/>
    <property type="molecule type" value="Genomic_DNA"/>
</dbReference>
<feature type="transmembrane region" description="Helical" evidence="6">
    <location>
        <begin position="93"/>
        <end position="114"/>
    </location>
</feature>
<evidence type="ECO:0000256" key="6">
    <source>
        <dbReference type="SAM" id="Phobius"/>
    </source>
</evidence>